<dbReference type="InterPro" id="IPR041492">
    <property type="entry name" value="HAD_2"/>
</dbReference>
<dbReference type="SUPFAM" id="SSF56784">
    <property type="entry name" value="HAD-like"/>
    <property type="match status" value="1"/>
</dbReference>
<accession>A0ABP2CR78</accession>
<keyword evidence="6" id="KW-1185">Reference proteome</keyword>
<dbReference type="NCBIfam" id="TIGR01549">
    <property type="entry name" value="HAD-SF-IA-v1"/>
    <property type="match status" value="1"/>
</dbReference>
<dbReference type="PRINTS" id="PR00413">
    <property type="entry name" value="HADHALOGNASE"/>
</dbReference>
<keyword evidence="1" id="KW-0479">Metal-binding</keyword>
<dbReference type="InterPro" id="IPR036412">
    <property type="entry name" value="HAD-like_sf"/>
</dbReference>
<dbReference type="InterPro" id="IPR023198">
    <property type="entry name" value="PGP-like_dom2"/>
</dbReference>
<reference evidence="5 6" key="1">
    <citation type="submission" date="2006-01" db="EMBL/GenBank/DDBJ databases">
        <authorList>
            <person name="Brettar I."/>
            <person name="Hofle M."/>
            <person name="Ferriera S."/>
            <person name="Johnson J."/>
            <person name="Kravitz S."/>
            <person name="Halpern A."/>
            <person name="Remington K."/>
            <person name="Beeson K."/>
            <person name="Tran B."/>
            <person name="Rogers Y.-H."/>
            <person name="Friedman R."/>
            <person name="Venter J.C."/>
        </authorList>
    </citation>
    <scope>NUCLEOTIDE SEQUENCE [LARGE SCALE GENOMIC DNA]</scope>
    <source>
        <strain evidence="5 6">OS145</strain>
    </source>
</reference>
<evidence type="ECO:0000256" key="1">
    <source>
        <dbReference type="ARBA" id="ARBA00022723"/>
    </source>
</evidence>
<dbReference type="SFLD" id="SFLDG01129">
    <property type="entry name" value="C1.5:_HAD__Beta-PGM__Phosphata"/>
    <property type="match status" value="1"/>
</dbReference>
<dbReference type="RefSeq" id="WP_006955344.1">
    <property type="nucleotide sequence ID" value="NZ_CH672405.1"/>
</dbReference>
<dbReference type="InterPro" id="IPR006439">
    <property type="entry name" value="HAD-SF_hydro_IA"/>
</dbReference>
<dbReference type="Gene3D" id="1.10.150.240">
    <property type="entry name" value="Putative phosphatase, domain 2"/>
    <property type="match status" value="1"/>
</dbReference>
<keyword evidence="3" id="KW-0460">Magnesium</keyword>
<keyword evidence="2" id="KW-0378">Hydrolase</keyword>
<dbReference type="SFLD" id="SFLDS00003">
    <property type="entry name" value="Haloacid_Dehalogenase"/>
    <property type="match status" value="1"/>
</dbReference>
<gene>
    <name evidence="5" type="ORF">OS145_00320</name>
</gene>
<comment type="caution">
    <text evidence="5">The sequence shown here is derived from an EMBL/GenBank/DDBJ whole genome shotgun (WGS) entry which is preliminary data.</text>
</comment>
<dbReference type="SFLD" id="SFLDG01135">
    <property type="entry name" value="C1.5.6:_HAD__Beta-PGM__Phospha"/>
    <property type="match status" value="1"/>
</dbReference>
<dbReference type="EMBL" id="AAMX01000005">
    <property type="protein sequence ID" value="EAQ32400.1"/>
    <property type="molecule type" value="Genomic_DNA"/>
</dbReference>
<dbReference type="InterPro" id="IPR050155">
    <property type="entry name" value="HAD-like_hydrolase_sf"/>
</dbReference>
<proteinExistence type="predicted"/>
<evidence type="ECO:0000313" key="6">
    <source>
        <dbReference type="Proteomes" id="UP000016543"/>
    </source>
</evidence>
<evidence type="ECO:0000256" key="3">
    <source>
        <dbReference type="ARBA" id="ARBA00022842"/>
    </source>
</evidence>
<dbReference type="PANTHER" id="PTHR43434:SF23">
    <property type="entry name" value="PHOSPHOGLYCOLATE PHOSPHATASE"/>
    <property type="match status" value="1"/>
</dbReference>
<name>A0ABP2CR78_9GAMM</name>
<evidence type="ECO:0000256" key="2">
    <source>
        <dbReference type="ARBA" id="ARBA00022801"/>
    </source>
</evidence>
<dbReference type="InterPro" id="IPR023214">
    <property type="entry name" value="HAD_sf"/>
</dbReference>
<protein>
    <submittedName>
        <fullName evidence="5">Phosphoglycolate phosphatase</fullName>
    </submittedName>
</protein>
<dbReference type="NCBIfam" id="TIGR01509">
    <property type="entry name" value="HAD-SF-IA-v3"/>
    <property type="match status" value="1"/>
</dbReference>
<dbReference type="Gene3D" id="3.40.50.1000">
    <property type="entry name" value="HAD superfamily/HAD-like"/>
    <property type="match status" value="1"/>
</dbReference>
<dbReference type="Proteomes" id="UP000016543">
    <property type="component" value="Unassembled WGS sequence"/>
</dbReference>
<dbReference type="PANTHER" id="PTHR43434">
    <property type="entry name" value="PHOSPHOGLYCOLATE PHOSPHATASE"/>
    <property type="match status" value="1"/>
</dbReference>
<organism evidence="5 6">
    <name type="scientific">Idiomarina baltica OS145</name>
    <dbReference type="NCBI Taxonomy" id="314276"/>
    <lineage>
        <taxon>Bacteria</taxon>
        <taxon>Pseudomonadati</taxon>
        <taxon>Pseudomonadota</taxon>
        <taxon>Gammaproteobacteria</taxon>
        <taxon>Alteromonadales</taxon>
        <taxon>Idiomarinaceae</taxon>
        <taxon>Idiomarina</taxon>
    </lineage>
</organism>
<evidence type="ECO:0000313" key="5">
    <source>
        <dbReference type="EMBL" id="EAQ32400.1"/>
    </source>
</evidence>
<evidence type="ECO:0000256" key="4">
    <source>
        <dbReference type="ARBA" id="ARBA00023277"/>
    </source>
</evidence>
<dbReference type="Pfam" id="PF13419">
    <property type="entry name" value="HAD_2"/>
    <property type="match status" value="1"/>
</dbReference>
<sequence length="220" mass="24039">MNKHPVAAVLFDLDGTLLDSAPDLGFALNQVCRENGLPEIPAEVFTPVASHGSRGLLGLTQLDEDALLALKPRFLDIYRSNLALHSKLFDGIEMLLSSLRRNQIKIGIVTNKPEFLTHPLIAQFEALQSISVVVCGDTLEEAKPSPKPLYYAAEQLAVDPKDCVYIGDAERDIVAGRNAGMVTVLAEYGYISSTDQPQQWLADYTIAHPNALMELLALPK</sequence>
<keyword evidence="4" id="KW-0119">Carbohydrate metabolism</keyword>